<comment type="caution">
    <text evidence="2">The sequence shown here is derived from an EMBL/GenBank/DDBJ whole genome shotgun (WGS) entry which is preliminary data.</text>
</comment>
<dbReference type="EMBL" id="PUIN01000015">
    <property type="protein sequence ID" value="PQP00108.1"/>
    <property type="molecule type" value="Genomic_DNA"/>
</dbReference>
<feature type="region of interest" description="Disordered" evidence="1">
    <location>
        <begin position="1"/>
        <end position="23"/>
    </location>
</feature>
<dbReference type="AlphaFoldDB" id="A0A2S8HC75"/>
<organism evidence="2 3">
    <name type="scientific">Pseudomonas frederiksbergensis</name>
    <dbReference type="NCBI Taxonomy" id="104087"/>
    <lineage>
        <taxon>Bacteria</taxon>
        <taxon>Pseudomonadati</taxon>
        <taxon>Pseudomonadota</taxon>
        <taxon>Gammaproteobacteria</taxon>
        <taxon>Pseudomonadales</taxon>
        <taxon>Pseudomonadaceae</taxon>
        <taxon>Pseudomonas</taxon>
    </lineage>
</organism>
<evidence type="ECO:0000313" key="2">
    <source>
        <dbReference type="EMBL" id="PQP00108.1"/>
    </source>
</evidence>
<evidence type="ECO:0000313" key="3">
    <source>
        <dbReference type="Proteomes" id="UP000239687"/>
    </source>
</evidence>
<dbReference type="Pfam" id="PF19619">
    <property type="entry name" value="DUF6124"/>
    <property type="match status" value="1"/>
</dbReference>
<evidence type="ECO:0000256" key="1">
    <source>
        <dbReference type="SAM" id="MobiDB-lite"/>
    </source>
</evidence>
<name>A0A2S8HC75_9PSED</name>
<accession>A0A2S8HC75</accession>
<gene>
    <name evidence="2" type="ORF">C5612_24510</name>
</gene>
<sequence length="126" mass="13864">MNKKIVPDPPFNTTTPNAEASRAEELLKDREAIKRALDYYLDPPAPYTEKPRRPSTMFMVAPNMDTESLLAHACESLATASVLSSDFANDLTGPQRYTVLAIQQSIMLAELAELAVNRALDNVDPA</sequence>
<dbReference type="Proteomes" id="UP000239687">
    <property type="component" value="Unassembled WGS sequence"/>
</dbReference>
<protein>
    <recommendedName>
        <fullName evidence="4">DUF3077 domain-containing protein</fullName>
    </recommendedName>
</protein>
<evidence type="ECO:0008006" key="4">
    <source>
        <dbReference type="Google" id="ProtNLM"/>
    </source>
</evidence>
<dbReference type="RefSeq" id="WP_105346482.1">
    <property type="nucleotide sequence ID" value="NZ_PUIN01000015.1"/>
</dbReference>
<reference evidence="2 3" key="1">
    <citation type="submission" date="2018-02" db="EMBL/GenBank/DDBJ databases">
        <title>Draft genome sequencing of Pseudomonas frederiksbergensis 11-D3.</title>
        <authorList>
            <person name="Zheng B.-X."/>
        </authorList>
    </citation>
    <scope>NUCLEOTIDE SEQUENCE [LARGE SCALE GENOMIC DNA]</scope>
    <source>
        <strain evidence="2 3">11-D3</strain>
    </source>
</reference>
<proteinExistence type="predicted"/>